<comment type="caution">
    <text evidence="1">The sequence shown here is derived from an EMBL/GenBank/DDBJ whole genome shotgun (WGS) entry which is preliminary data.</text>
</comment>
<evidence type="ECO:0000313" key="2">
    <source>
        <dbReference type="Proteomes" id="UP001055093"/>
    </source>
</evidence>
<dbReference type="Proteomes" id="UP001055093">
    <property type="component" value="Unassembled WGS sequence"/>
</dbReference>
<gene>
    <name evidence="1" type="ORF">BGCPKDLD_2920</name>
</gene>
<reference evidence="1" key="2">
    <citation type="submission" date="2021-08" db="EMBL/GenBank/DDBJ databases">
        <authorList>
            <person name="Tani A."/>
            <person name="Ola A."/>
            <person name="Ogura Y."/>
            <person name="Katsura K."/>
            <person name="Hayashi T."/>
        </authorList>
    </citation>
    <scope>NUCLEOTIDE SEQUENCE</scope>
    <source>
        <strain evidence="1">DSM 14458</strain>
    </source>
</reference>
<organism evidence="1 2">
    <name type="scientific">Methylorubrum suomiense</name>
    <dbReference type="NCBI Taxonomy" id="144191"/>
    <lineage>
        <taxon>Bacteria</taxon>
        <taxon>Pseudomonadati</taxon>
        <taxon>Pseudomonadota</taxon>
        <taxon>Alphaproteobacteria</taxon>
        <taxon>Hyphomicrobiales</taxon>
        <taxon>Methylobacteriaceae</taxon>
        <taxon>Methylorubrum</taxon>
    </lineage>
</organism>
<sequence length="75" mass="8325">MTKRLEQAMDRARSLPAYMQDEIASLDLAYAGEDKAVLVLTPEEEADLLEARGEMERGEFADTAAVEAVFAKYRG</sequence>
<name>A0ABQ4UY55_9HYPH</name>
<accession>A0ABQ4UY55</accession>
<protein>
    <submittedName>
        <fullName evidence="1">Uncharacterized protein</fullName>
    </submittedName>
</protein>
<dbReference type="RefSeq" id="WP_137831290.1">
    <property type="nucleotide sequence ID" value="NZ_BPRE01000008.1"/>
</dbReference>
<reference evidence="1" key="1">
    <citation type="journal article" date="2021" name="Front. Microbiol.">
        <title>Comprehensive Comparative Genomics and Phenotyping of Methylobacterium Species.</title>
        <authorList>
            <person name="Alessa O."/>
            <person name="Ogura Y."/>
            <person name="Fujitani Y."/>
            <person name="Takami H."/>
            <person name="Hayashi T."/>
            <person name="Sahin N."/>
            <person name="Tani A."/>
        </authorList>
    </citation>
    <scope>NUCLEOTIDE SEQUENCE</scope>
    <source>
        <strain evidence="1">DSM 14458</strain>
    </source>
</reference>
<dbReference type="EMBL" id="BPRE01000008">
    <property type="protein sequence ID" value="GJE76328.1"/>
    <property type="molecule type" value="Genomic_DNA"/>
</dbReference>
<keyword evidence="2" id="KW-1185">Reference proteome</keyword>
<evidence type="ECO:0000313" key="1">
    <source>
        <dbReference type="EMBL" id="GJE76328.1"/>
    </source>
</evidence>
<proteinExistence type="predicted"/>